<feature type="domain" description="Integrase catalytic" evidence="2">
    <location>
        <begin position="418"/>
        <end position="547"/>
    </location>
</feature>
<proteinExistence type="predicted"/>
<dbReference type="Proteomes" id="UP000288805">
    <property type="component" value="Unassembled WGS sequence"/>
</dbReference>
<evidence type="ECO:0000313" key="4">
    <source>
        <dbReference type="Proteomes" id="UP000288805"/>
    </source>
</evidence>
<name>A0A438GJZ7_VITVI</name>
<dbReference type="Pfam" id="PF25597">
    <property type="entry name" value="SH3_retrovirus"/>
    <property type="match status" value="1"/>
</dbReference>
<evidence type="ECO:0000313" key="3">
    <source>
        <dbReference type="EMBL" id="RVW72539.1"/>
    </source>
</evidence>
<feature type="region of interest" description="Disordered" evidence="1">
    <location>
        <begin position="352"/>
        <end position="374"/>
    </location>
</feature>
<dbReference type="InterPro" id="IPR012337">
    <property type="entry name" value="RNaseH-like_sf"/>
</dbReference>
<dbReference type="InterPro" id="IPR001584">
    <property type="entry name" value="Integrase_cat-core"/>
</dbReference>
<dbReference type="GO" id="GO:0003676">
    <property type="term" value="F:nucleic acid binding"/>
    <property type="evidence" value="ECO:0007669"/>
    <property type="project" value="InterPro"/>
</dbReference>
<dbReference type="InterPro" id="IPR039537">
    <property type="entry name" value="Retrotran_Ty1/copia-like"/>
</dbReference>
<sequence length="729" mass="83224">MPPSTPYQFLASSKMEHQSQHRAYRYQQNEDASRTRPFMHTWSNEELRPATGSDGVISYGPCQTPILGFCVQHHWKLTLAVDTASIGPLPLLGSFITQMGLIRRRRDKGFKIYKLKGNLSWLLVLQTGRWFGGLVWRQSGGRFLTPLPVPSRRFQAPIQAPLSEHHLAVCALVAGAIVGASPGGITGPIEGTISLFAHWLQAPLLAPLKAPFLGAIFWLQVSFPRRFRRASNTRLEASIKEKYRITTLKGKMDTQRPLSLKTEFTSEFLKSVEERFKRADKSLVGTLMAELTTMKYDGQKGIQQHILNMTEKATKLKALGMGMDESFLEVRLRQEGHNLALAVTHGVMKKKGKFKKGKNFPPKKSGPGEGSQSHDGKFTVSCYFYGKKGLVKKDCNKSKAWFEKRGINLSFVCYESNLAEVPSNTWWIDSGATTHVTNLMQGFLTTRKPKESEKFLYMGNRLKVEVVVVDDLSRYGYVYLMHEKSQAIDIFEMFITEVERQLDKKIKIVRSDRGGEYYGRYDESRQNPGPFAKFLEKCGIRAQYTMPEFLVRQFQKTPFELWTGRKPSLRHIHIWGCPAEARIYNPHEKKLDSRTISGYFIGYLDKSKGYRFYCPNHSVRIVETGNARFLENGEISVSNEPRKVDIEEIRVDIPPPFLPQEIIVPQPVQQVEENEQHNRDGSLPPENIAIENVVEPPQPTPLRRSQRERRHAITDDYVVYLQESDFDIG</sequence>
<reference evidence="3 4" key="1">
    <citation type="journal article" date="2018" name="PLoS Genet.">
        <title>Population sequencing reveals clonal diversity and ancestral inbreeding in the grapevine cultivar Chardonnay.</title>
        <authorList>
            <person name="Roach M.J."/>
            <person name="Johnson D.L."/>
            <person name="Bohlmann J."/>
            <person name="van Vuuren H.J."/>
            <person name="Jones S.J."/>
            <person name="Pretorius I.S."/>
            <person name="Schmidt S.A."/>
            <person name="Borneman A.R."/>
        </authorList>
    </citation>
    <scope>NUCLEOTIDE SEQUENCE [LARGE SCALE GENOMIC DNA]</scope>
    <source>
        <strain evidence="4">cv. Chardonnay</strain>
        <tissue evidence="3">Leaf</tissue>
    </source>
</reference>
<dbReference type="InterPro" id="IPR057670">
    <property type="entry name" value="SH3_retrovirus"/>
</dbReference>
<dbReference type="PROSITE" id="PS50994">
    <property type="entry name" value="INTEGRASE"/>
    <property type="match status" value="1"/>
</dbReference>
<comment type="caution">
    <text evidence="3">The sequence shown here is derived from an EMBL/GenBank/DDBJ whole genome shotgun (WGS) entry which is preliminary data.</text>
</comment>
<dbReference type="InterPro" id="IPR036397">
    <property type="entry name" value="RNaseH_sf"/>
</dbReference>
<dbReference type="Gene3D" id="3.30.420.10">
    <property type="entry name" value="Ribonuclease H-like superfamily/Ribonuclease H"/>
    <property type="match status" value="1"/>
</dbReference>
<organism evidence="3 4">
    <name type="scientific">Vitis vinifera</name>
    <name type="common">Grape</name>
    <dbReference type="NCBI Taxonomy" id="29760"/>
    <lineage>
        <taxon>Eukaryota</taxon>
        <taxon>Viridiplantae</taxon>
        <taxon>Streptophyta</taxon>
        <taxon>Embryophyta</taxon>
        <taxon>Tracheophyta</taxon>
        <taxon>Spermatophyta</taxon>
        <taxon>Magnoliopsida</taxon>
        <taxon>eudicotyledons</taxon>
        <taxon>Gunneridae</taxon>
        <taxon>Pentapetalae</taxon>
        <taxon>rosids</taxon>
        <taxon>Vitales</taxon>
        <taxon>Vitaceae</taxon>
        <taxon>Viteae</taxon>
        <taxon>Vitis</taxon>
    </lineage>
</organism>
<dbReference type="PANTHER" id="PTHR42648:SF28">
    <property type="entry name" value="TRANSPOSON-ENCODED PROTEIN WITH RIBONUCLEASE H-LIKE AND RETROVIRUS ZINC FINGER-LIKE DOMAINS"/>
    <property type="match status" value="1"/>
</dbReference>
<dbReference type="SUPFAM" id="SSF53098">
    <property type="entry name" value="Ribonuclease H-like"/>
    <property type="match status" value="1"/>
</dbReference>
<dbReference type="PANTHER" id="PTHR42648">
    <property type="entry name" value="TRANSPOSASE, PUTATIVE-RELATED"/>
    <property type="match status" value="1"/>
</dbReference>
<dbReference type="AlphaFoldDB" id="A0A438GJZ7"/>
<dbReference type="EMBL" id="QGNW01000412">
    <property type="protein sequence ID" value="RVW72539.1"/>
    <property type="molecule type" value="Genomic_DNA"/>
</dbReference>
<accession>A0A438GJZ7</accession>
<protein>
    <recommendedName>
        <fullName evidence="2">Integrase catalytic domain-containing protein</fullName>
    </recommendedName>
</protein>
<dbReference type="GO" id="GO:0015074">
    <property type="term" value="P:DNA integration"/>
    <property type="evidence" value="ECO:0007669"/>
    <property type="project" value="InterPro"/>
</dbReference>
<evidence type="ECO:0000259" key="2">
    <source>
        <dbReference type="PROSITE" id="PS50994"/>
    </source>
</evidence>
<evidence type="ECO:0000256" key="1">
    <source>
        <dbReference type="SAM" id="MobiDB-lite"/>
    </source>
</evidence>
<gene>
    <name evidence="3" type="ORF">CK203_061222</name>
</gene>